<evidence type="ECO:0000313" key="1">
    <source>
        <dbReference type="EMBL" id="GGA20812.1"/>
    </source>
</evidence>
<accession>A0A916VQ92</accession>
<evidence type="ECO:0000313" key="2">
    <source>
        <dbReference type="Proteomes" id="UP000628017"/>
    </source>
</evidence>
<dbReference type="RefSeq" id="WP_268237044.1">
    <property type="nucleotide sequence ID" value="NZ_BMKA01000003.1"/>
</dbReference>
<keyword evidence="2" id="KW-1185">Reference proteome</keyword>
<reference evidence="1" key="1">
    <citation type="journal article" date="2014" name="Int. J. Syst. Evol. Microbiol.">
        <title>Complete genome sequence of Corynebacterium casei LMG S-19264T (=DSM 44701T), isolated from a smear-ripened cheese.</title>
        <authorList>
            <consortium name="US DOE Joint Genome Institute (JGI-PGF)"/>
            <person name="Walter F."/>
            <person name="Albersmeier A."/>
            <person name="Kalinowski J."/>
            <person name="Ruckert C."/>
        </authorList>
    </citation>
    <scope>NUCLEOTIDE SEQUENCE</scope>
    <source>
        <strain evidence="1">CGMCC 1.15880</strain>
    </source>
</reference>
<protein>
    <submittedName>
        <fullName evidence="1">Uncharacterized protein</fullName>
    </submittedName>
</protein>
<comment type="caution">
    <text evidence="1">The sequence shown here is derived from an EMBL/GenBank/DDBJ whole genome shotgun (WGS) entry which is preliminary data.</text>
</comment>
<organism evidence="1 2">
    <name type="scientific">Neptunicoccus cionae</name>
    <dbReference type="NCBI Taxonomy" id="2035344"/>
    <lineage>
        <taxon>Bacteria</taxon>
        <taxon>Pseudomonadati</taxon>
        <taxon>Pseudomonadota</taxon>
        <taxon>Alphaproteobacteria</taxon>
        <taxon>Rhodobacterales</taxon>
        <taxon>Paracoccaceae</taxon>
        <taxon>Neptunicoccus</taxon>
    </lineage>
</organism>
<proteinExistence type="predicted"/>
<gene>
    <name evidence="1" type="ORF">GCM10011498_21860</name>
</gene>
<dbReference type="AlphaFoldDB" id="A0A916VQ92"/>
<name>A0A916VQ92_9RHOB</name>
<sequence>MGRIIRFLILVLILAFLAVLGYSFVGDLSAPKTEVTVPVTLDDT</sequence>
<reference evidence="1" key="2">
    <citation type="submission" date="2020-09" db="EMBL/GenBank/DDBJ databases">
        <authorList>
            <person name="Sun Q."/>
            <person name="Zhou Y."/>
        </authorList>
    </citation>
    <scope>NUCLEOTIDE SEQUENCE</scope>
    <source>
        <strain evidence="1">CGMCC 1.15880</strain>
    </source>
</reference>
<dbReference type="EMBL" id="BMKA01000003">
    <property type="protein sequence ID" value="GGA20812.1"/>
    <property type="molecule type" value="Genomic_DNA"/>
</dbReference>
<dbReference type="Proteomes" id="UP000628017">
    <property type="component" value="Unassembled WGS sequence"/>
</dbReference>